<keyword evidence="12" id="KW-1185">Reference proteome</keyword>
<evidence type="ECO:0000313" key="13">
    <source>
        <dbReference type="Proteomes" id="UP000663852"/>
    </source>
</evidence>
<evidence type="ECO:0000256" key="8">
    <source>
        <dbReference type="SAM" id="Phobius"/>
    </source>
</evidence>
<evidence type="ECO:0000259" key="9">
    <source>
        <dbReference type="PROSITE" id="PS51837"/>
    </source>
</evidence>
<feature type="transmembrane region" description="Helical" evidence="8">
    <location>
        <begin position="96"/>
        <end position="118"/>
    </location>
</feature>
<keyword evidence="6" id="KW-0862">Zinc</keyword>
<reference evidence="10" key="1">
    <citation type="submission" date="2021-02" db="EMBL/GenBank/DDBJ databases">
        <authorList>
            <person name="Nowell W R."/>
        </authorList>
    </citation>
    <scope>NUCLEOTIDE SEQUENCE</scope>
</reference>
<protein>
    <recommendedName>
        <fullName evidence="9">LITAF domain-containing protein</fullName>
    </recommendedName>
</protein>
<dbReference type="InterPro" id="IPR037519">
    <property type="entry name" value="LITAF_fam"/>
</dbReference>
<evidence type="ECO:0000313" key="11">
    <source>
        <dbReference type="EMBL" id="CAF1614853.1"/>
    </source>
</evidence>
<feature type="transmembrane region" description="Helical" evidence="8">
    <location>
        <begin position="231"/>
        <end position="252"/>
    </location>
</feature>
<dbReference type="EMBL" id="CAJNOR010007308">
    <property type="protein sequence ID" value="CAF1614853.1"/>
    <property type="molecule type" value="Genomic_DNA"/>
</dbReference>
<evidence type="ECO:0000256" key="3">
    <source>
        <dbReference type="ARBA" id="ARBA00004630"/>
    </source>
</evidence>
<dbReference type="GO" id="GO:0005765">
    <property type="term" value="C:lysosomal membrane"/>
    <property type="evidence" value="ECO:0007669"/>
    <property type="project" value="UniProtKB-SubCell"/>
</dbReference>
<evidence type="ECO:0000256" key="1">
    <source>
        <dbReference type="ARBA" id="ARBA00004414"/>
    </source>
</evidence>
<dbReference type="PANTHER" id="PTHR23292:SF6">
    <property type="entry name" value="FI16602P1-RELATED"/>
    <property type="match status" value="1"/>
</dbReference>
<organism evidence="10 13">
    <name type="scientific">Adineta ricciae</name>
    <name type="common">Rotifer</name>
    <dbReference type="NCBI Taxonomy" id="249248"/>
    <lineage>
        <taxon>Eukaryota</taxon>
        <taxon>Metazoa</taxon>
        <taxon>Spiralia</taxon>
        <taxon>Gnathifera</taxon>
        <taxon>Rotifera</taxon>
        <taxon>Eurotatoria</taxon>
        <taxon>Bdelloidea</taxon>
        <taxon>Adinetida</taxon>
        <taxon>Adinetidae</taxon>
        <taxon>Adineta</taxon>
    </lineage>
</organism>
<dbReference type="PROSITE" id="PS51837">
    <property type="entry name" value="LITAF"/>
    <property type="match status" value="1"/>
</dbReference>
<evidence type="ECO:0000256" key="6">
    <source>
        <dbReference type="ARBA" id="ARBA00022833"/>
    </source>
</evidence>
<evidence type="ECO:0000313" key="10">
    <source>
        <dbReference type="EMBL" id="CAF1441227.1"/>
    </source>
</evidence>
<dbReference type="SMART" id="SM00714">
    <property type="entry name" value="LITAF"/>
    <property type="match status" value="1"/>
</dbReference>
<proteinExistence type="inferred from homology"/>
<dbReference type="InterPro" id="IPR006629">
    <property type="entry name" value="LITAF"/>
</dbReference>
<feature type="transmembrane region" description="Helical" evidence="8">
    <location>
        <begin position="41"/>
        <end position="66"/>
    </location>
</feature>
<dbReference type="Gene3D" id="1.20.1070.10">
    <property type="entry name" value="Rhodopsin 7-helix transmembrane proteins"/>
    <property type="match status" value="1"/>
</dbReference>
<dbReference type="PANTHER" id="PTHR23292">
    <property type="entry name" value="LIPOPOLYSACCHARIDE-INDUCED TUMOR NECROSIS FACTOR-ALPHA FACTOR"/>
    <property type="match status" value="1"/>
</dbReference>
<name>A0A815NRJ6_ADIRI</name>
<feature type="transmembrane region" description="Helical" evidence="8">
    <location>
        <begin position="190"/>
        <end position="211"/>
    </location>
</feature>
<dbReference type="GO" id="GO:0031902">
    <property type="term" value="C:late endosome membrane"/>
    <property type="evidence" value="ECO:0007669"/>
    <property type="project" value="UniProtKB-SubCell"/>
</dbReference>
<dbReference type="AlphaFoldDB" id="A0A815NRJ6"/>
<feature type="transmembrane region" description="Helical" evidence="8">
    <location>
        <begin position="146"/>
        <end position="169"/>
    </location>
</feature>
<comment type="subcellular location">
    <subcellularLocation>
        <location evidence="2">Endosome membrane</location>
        <topology evidence="2">Peripheral membrane protein</topology>
    </subcellularLocation>
    <subcellularLocation>
        <location evidence="1">Late endosome membrane</location>
    </subcellularLocation>
    <subcellularLocation>
        <location evidence="3">Lysosome membrane</location>
        <topology evidence="3">Peripheral membrane protein</topology>
        <orientation evidence="3">Cytoplasmic side</orientation>
    </subcellularLocation>
</comment>
<dbReference type="Proteomes" id="UP000663828">
    <property type="component" value="Unassembled WGS sequence"/>
</dbReference>
<comment type="caution">
    <text evidence="10">The sequence shown here is derived from an EMBL/GenBank/DDBJ whole genome shotgun (WGS) entry which is preliminary data.</text>
</comment>
<dbReference type="OrthoDB" id="4713066at2759"/>
<keyword evidence="5" id="KW-0479">Metal-binding</keyword>
<evidence type="ECO:0000256" key="2">
    <source>
        <dbReference type="ARBA" id="ARBA00004481"/>
    </source>
</evidence>
<keyword evidence="8" id="KW-1133">Transmembrane helix</keyword>
<feature type="domain" description="LITAF" evidence="9">
    <location>
        <begin position="4"/>
        <end position="88"/>
    </location>
</feature>
<sequence>MNQTPGVNVVGTRATGSYPTACVCWNCHKQVVTRVEKKNGLLTWLICGGTCLVGCFFGCCLIPFCVDACKDTVHICPNCSTVLGEEKYRQLSQITIAHRVCGLIVCFWAVVNCPYLIYYTHIQSSSVENQITCSTTNNAFLQYVNYVSAISLGRIMPLIIMGIFGFLSHKNIQRLSHRTLPIIRRELDKQLTVMIFTQAIVACLIISPYIVLYFVMMTPNLDSNTLTQLKFVSSLCSAIYYLYFSSPFYIYFCSSSRFRRQLKYVVFDIYVRQCRPQQVHPNQVDPQIS</sequence>
<dbReference type="Pfam" id="PF10601">
    <property type="entry name" value="zf-LITAF-like"/>
    <property type="match status" value="1"/>
</dbReference>
<keyword evidence="7 8" id="KW-0472">Membrane</keyword>
<keyword evidence="8" id="KW-0812">Transmembrane</keyword>
<accession>A0A815NRJ6</accession>
<evidence type="ECO:0000313" key="12">
    <source>
        <dbReference type="Proteomes" id="UP000663828"/>
    </source>
</evidence>
<comment type="similarity">
    <text evidence="4">Belongs to the CDIP1/LITAF family.</text>
</comment>
<evidence type="ECO:0000256" key="5">
    <source>
        <dbReference type="ARBA" id="ARBA00022723"/>
    </source>
</evidence>
<evidence type="ECO:0000256" key="4">
    <source>
        <dbReference type="ARBA" id="ARBA00005975"/>
    </source>
</evidence>
<dbReference type="EMBL" id="CAJNOJ010000418">
    <property type="protein sequence ID" value="CAF1441227.1"/>
    <property type="molecule type" value="Genomic_DNA"/>
</dbReference>
<dbReference type="Proteomes" id="UP000663852">
    <property type="component" value="Unassembled WGS sequence"/>
</dbReference>
<evidence type="ECO:0000256" key="7">
    <source>
        <dbReference type="ARBA" id="ARBA00023136"/>
    </source>
</evidence>
<dbReference type="GO" id="GO:0008270">
    <property type="term" value="F:zinc ion binding"/>
    <property type="evidence" value="ECO:0007669"/>
    <property type="project" value="TreeGrafter"/>
</dbReference>
<gene>
    <name evidence="10" type="ORF">EDS130_LOCUS38886</name>
    <name evidence="11" type="ORF">XAT740_LOCUS49411</name>
</gene>